<protein>
    <submittedName>
        <fullName evidence="4">Tungstate uptake system ATP-binding protein TupC</fullName>
        <ecNumber evidence="4">3.6.3.55</ecNumber>
    </submittedName>
</protein>
<dbReference type="InterPro" id="IPR003593">
    <property type="entry name" value="AAA+_ATPase"/>
</dbReference>
<dbReference type="InterPro" id="IPR027417">
    <property type="entry name" value="P-loop_NTPase"/>
</dbReference>
<keyword evidence="1" id="KW-0547">Nucleotide-binding</keyword>
<proteinExistence type="predicted"/>
<dbReference type="InterPro" id="IPR017871">
    <property type="entry name" value="ABC_transporter-like_CS"/>
</dbReference>
<keyword evidence="5" id="KW-1185">Reference proteome</keyword>
<keyword evidence="4" id="KW-0378">Hydrolase</keyword>
<dbReference type="SUPFAM" id="SSF52540">
    <property type="entry name" value="P-loop containing nucleoside triphosphate hydrolases"/>
    <property type="match status" value="1"/>
</dbReference>
<dbReference type="AlphaFoldDB" id="A0A2Z2NXU2"/>
<keyword evidence="2 4" id="KW-0067">ATP-binding</keyword>
<accession>A0A2Z2NXU2</accession>
<dbReference type="Pfam" id="PF00005">
    <property type="entry name" value="ABC_tran"/>
    <property type="match status" value="1"/>
</dbReference>
<dbReference type="Proteomes" id="UP000250079">
    <property type="component" value="Chromosome"/>
</dbReference>
<dbReference type="GO" id="GO:0022857">
    <property type="term" value="F:transmembrane transporter activity"/>
    <property type="evidence" value="ECO:0007669"/>
    <property type="project" value="TreeGrafter"/>
</dbReference>
<dbReference type="GO" id="GO:0005886">
    <property type="term" value="C:plasma membrane"/>
    <property type="evidence" value="ECO:0007669"/>
    <property type="project" value="TreeGrafter"/>
</dbReference>
<evidence type="ECO:0000313" key="4">
    <source>
        <dbReference type="EMBL" id="ASJ72567.1"/>
    </source>
</evidence>
<dbReference type="PANTHER" id="PTHR24220">
    <property type="entry name" value="IMPORT ATP-BINDING PROTEIN"/>
    <property type="match status" value="1"/>
</dbReference>
<reference evidence="4 5" key="1">
    <citation type="submission" date="2016-12" db="EMBL/GenBank/DDBJ databases">
        <authorList>
            <person name="Song W.-J."/>
            <person name="Kurnit D.M."/>
        </authorList>
    </citation>
    <scope>NUCLEOTIDE SEQUENCE [LARGE SCALE GENOMIC DNA]</scope>
    <source>
        <strain evidence="4 5">IMCC3135</strain>
    </source>
</reference>
<dbReference type="InterPro" id="IPR003439">
    <property type="entry name" value="ABC_transporter-like_ATP-bd"/>
</dbReference>
<evidence type="ECO:0000259" key="3">
    <source>
        <dbReference type="PROSITE" id="PS50893"/>
    </source>
</evidence>
<dbReference type="KEGG" id="gai:IMCC3135_12395"/>
<dbReference type="SMART" id="SM00382">
    <property type="entry name" value="AAA"/>
    <property type="match status" value="1"/>
</dbReference>
<dbReference type="InterPro" id="IPR015854">
    <property type="entry name" value="ABC_transpr_LolD-like"/>
</dbReference>
<dbReference type="EC" id="3.6.3.55" evidence="4"/>
<gene>
    <name evidence="4" type="primary">tupC</name>
    <name evidence="4" type="ORF">IMCC3135_12395</name>
</gene>
<dbReference type="PROSITE" id="PS50893">
    <property type="entry name" value="ABC_TRANSPORTER_2"/>
    <property type="match status" value="1"/>
</dbReference>
<dbReference type="Gene3D" id="3.40.50.300">
    <property type="entry name" value="P-loop containing nucleotide triphosphate hydrolases"/>
    <property type="match status" value="1"/>
</dbReference>
<dbReference type="OrthoDB" id="9802264at2"/>
<evidence type="ECO:0000256" key="1">
    <source>
        <dbReference type="ARBA" id="ARBA00022741"/>
    </source>
</evidence>
<name>A0A2Z2NXU2_9GAMM</name>
<dbReference type="PROSITE" id="PS00211">
    <property type="entry name" value="ABC_TRANSPORTER_1"/>
    <property type="match status" value="1"/>
</dbReference>
<sequence length="255" mass="27606">MDKEAFFMDEGSHSQALLGVHSVSAEALRIERAGRVLLSIDSIEFGATGCCGIVGPNGAGKSLLVRTLCGLMRPDEGRVYWAGSAPDAARRHQVGLLLQRPVLLRRNAVQNIVYALRAAGLSRKASVEQAQRALEESGLAAVREVPSHRLSGGEQQRVALARALALKPDMLFLDEATANVDPASTLVIEQQLLGAMRAGLKVVMVSHDVGQVRRLANEVVLMHKGQIVEQSSRTTFFEQTNNPVSRRWLAGELLV</sequence>
<dbReference type="RefSeq" id="WP_157735941.1">
    <property type="nucleotide sequence ID" value="NZ_CP018632.1"/>
</dbReference>
<feature type="domain" description="ABC transporter" evidence="3">
    <location>
        <begin position="18"/>
        <end position="249"/>
    </location>
</feature>
<dbReference type="GO" id="GO:0016887">
    <property type="term" value="F:ATP hydrolysis activity"/>
    <property type="evidence" value="ECO:0007669"/>
    <property type="project" value="InterPro"/>
</dbReference>
<dbReference type="EMBL" id="CP018632">
    <property type="protein sequence ID" value="ASJ72567.1"/>
    <property type="molecule type" value="Genomic_DNA"/>
</dbReference>
<organism evidence="4 5">
    <name type="scientific">Granulosicoccus antarcticus IMCC3135</name>
    <dbReference type="NCBI Taxonomy" id="1192854"/>
    <lineage>
        <taxon>Bacteria</taxon>
        <taxon>Pseudomonadati</taxon>
        <taxon>Pseudomonadota</taxon>
        <taxon>Gammaproteobacteria</taxon>
        <taxon>Chromatiales</taxon>
        <taxon>Granulosicoccaceae</taxon>
        <taxon>Granulosicoccus</taxon>
    </lineage>
</organism>
<evidence type="ECO:0000313" key="5">
    <source>
        <dbReference type="Proteomes" id="UP000250079"/>
    </source>
</evidence>
<evidence type="ECO:0000256" key="2">
    <source>
        <dbReference type="ARBA" id="ARBA00022840"/>
    </source>
</evidence>
<dbReference type="PANTHER" id="PTHR24220:SF684">
    <property type="entry name" value="FE(3+) IONS IMPORT ATP-BINDING PROTEIN FBPC"/>
    <property type="match status" value="1"/>
</dbReference>
<dbReference type="GO" id="GO:0005524">
    <property type="term" value="F:ATP binding"/>
    <property type="evidence" value="ECO:0007669"/>
    <property type="project" value="UniProtKB-KW"/>
</dbReference>